<reference evidence="1" key="1">
    <citation type="journal article" date="2020" name="Stud. Mycol.">
        <title>101 Dothideomycetes genomes: a test case for predicting lifestyles and emergence of pathogens.</title>
        <authorList>
            <person name="Haridas S."/>
            <person name="Albert R."/>
            <person name="Binder M."/>
            <person name="Bloem J."/>
            <person name="Labutti K."/>
            <person name="Salamov A."/>
            <person name="Andreopoulos B."/>
            <person name="Baker S."/>
            <person name="Barry K."/>
            <person name="Bills G."/>
            <person name="Bluhm B."/>
            <person name="Cannon C."/>
            <person name="Castanera R."/>
            <person name="Culley D."/>
            <person name="Daum C."/>
            <person name="Ezra D."/>
            <person name="Gonzalez J."/>
            <person name="Henrissat B."/>
            <person name="Kuo A."/>
            <person name="Liang C."/>
            <person name="Lipzen A."/>
            <person name="Lutzoni F."/>
            <person name="Magnuson J."/>
            <person name="Mondo S."/>
            <person name="Nolan M."/>
            <person name="Ohm R."/>
            <person name="Pangilinan J."/>
            <person name="Park H.-J."/>
            <person name="Ramirez L."/>
            <person name="Alfaro M."/>
            <person name="Sun H."/>
            <person name="Tritt A."/>
            <person name="Yoshinaga Y."/>
            <person name="Zwiers L.-H."/>
            <person name="Turgeon B."/>
            <person name="Goodwin S."/>
            <person name="Spatafora J."/>
            <person name="Crous P."/>
            <person name="Grigoriev I."/>
        </authorList>
    </citation>
    <scope>NUCLEOTIDE SEQUENCE</scope>
    <source>
        <strain evidence="1">CBS 125425</strain>
    </source>
</reference>
<sequence length="126" mass="14469">MMPCSPIISAQIASDRKRTLWRNLSETPTYNHCNCLSKVAHLLDHIAETASNSIDIPHDGSLAYLQHTSQECSRFLECPECMTRSEFCMLFPLVIEKMELIQEKRSSQLVLMFSSNRYNPDKIDCL</sequence>
<dbReference type="EMBL" id="ML996098">
    <property type="protein sequence ID" value="KAF2740905.1"/>
    <property type="molecule type" value="Genomic_DNA"/>
</dbReference>
<dbReference type="AlphaFoldDB" id="A0A9P4RBD5"/>
<comment type="caution">
    <text evidence="1">The sequence shown here is derived from an EMBL/GenBank/DDBJ whole genome shotgun (WGS) entry which is preliminary data.</text>
</comment>
<accession>A0A9P4RBD5</accession>
<evidence type="ECO:0000313" key="1">
    <source>
        <dbReference type="EMBL" id="KAF2740905.1"/>
    </source>
</evidence>
<dbReference type="OrthoDB" id="10613218at2759"/>
<dbReference type="Proteomes" id="UP000799444">
    <property type="component" value="Unassembled WGS sequence"/>
</dbReference>
<evidence type="ECO:0000313" key="2">
    <source>
        <dbReference type="Proteomes" id="UP000799444"/>
    </source>
</evidence>
<gene>
    <name evidence="1" type="ORF">EJ04DRAFT_110888</name>
</gene>
<protein>
    <submittedName>
        <fullName evidence="1">Uncharacterized protein</fullName>
    </submittedName>
</protein>
<organism evidence="1 2">
    <name type="scientific">Polyplosphaeria fusca</name>
    <dbReference type="NCBI Taxonomy" id="682080"/>
    <lineage>
        <taxon>Eukaryota</taxon>
        <taxon>Fungi</taxon>
        <taxon>Dikarya</taxon>
        <taxon>Ascomycota</taxon>
        <taxon>Pezizomycotina</taxon>
        <taxon>Dothideomycetes</taxon>
        <taxon>Pleosporomycetidae</taxon>
        <taxon>Pleosporales</taxon>
        <taxon>Tetraplosphaeriaceae</taxon>
        <taxon>Polyplosphaeria</taxon>
    </lineage>
</organism>
<name>A0A9P4RBD5_9PLEO</name>
<proteinExistence type="predicted"/>
<keyword evidence="2" id="KW-1185">Reference proteome</keyword>